<dbReference type="EMBL" id="FOGG01000021">
    <property type="protein sequence ID" value="SER93207.1"/>
    <property type="molecule type" value="Genomic_DNA"/>
</dbReference>
<proteinExistence type="predicted"/>
<sequence>MKTFYTFLFCLILSAAKAQLPADTLITYITFENLKGYNKGYGTSIERPIGTGAFTNIADRASLQIRMAKLENSFRWPDGSSIDFSNRGSTSGKTGIVDCYALKNPRTKETVTLYVDPYHTDSTFYIPEGLILVTKEILAKEMAPHLAKIDELDAAADPFADQKENIKQELNYIAMKIGIGAFVDRDNLRKLMTDTQANNDLKNYLFNIYILHKFYAMGKNLPKSKEYALNKMKAEFLKFQKNHPDMEAGNIKINLNE</sequence>
<evidence type="ECO:0000313" key="3">
    <source>
        <dbReference type="Proteomes" id="UP000199572"/>
    </source>
</evidence>
<dbReference type="RefSeq" id="WP_090886129.1">
    <property type="nucleotide sequence ID" value="NZ_FOGG01000021.1"/>
</dbReference>
<dbReference type="AlphaFoldDB" id="A0A1H9T7Y6"/>
<protein>
    <submittedName>
        <fullName evidence="2">Uncharacterized protein</fullName>
    </submittedName>
</protein>
<accession>A0A1H9T7Y6</accession>
<dbReference type="Proteomes" id="UP000199572">
    <property type="component" value="Unassembled WGS sequence"/>
</dbReference>
<gene>
    <name evidence="2" type="ORF">SAMN04488023_12117</name>
</gene>
<dbReference type="STRING" id="390241.SAMN04488023_12117"/>
<reference evidence="2 3" key="1">
    <citation type="submission" date="2016-10" db="EMBL/GenBank/DDBJ databases">
        <authorList>
            <person name="de Groot N.N."/>
        </authorList>
    </citation>
    <scope>NUCLEOTIDE SEQUENCE [LARGE SCALE GENOMIC DNA]</scope>
    <source>
        <strain evidence="2 3">DSM 18610</strain>
    </source>
</reference>
<feature type="chain" id="PRO_5011680672" evidence="1">
    <location>
        <begin position="19"/>
        <end position="257"/>
    </location>
</feature>
<feature type="signal peptide" evidence="1">
    <location>
        <begin position="1"/>
        <end position="18"/>
    </location>
</feature>
<keyword evidence="1" id="KW-0732">Signal</keyword>
<name>A0A1H9T7Y6_9SPHI</name>
<dbReference type="OrthoDB" id="749663at2"/>
<evidence type="ECO:0000256" key="1">
    <source>
        <dbReference type="SAM" id="SignalP"/>
    </source>
</evidence>
<keyword evidence="3" id="KW-1185">Reference proteome</keyword>
<organism evidence="2 3">
    <name type="scientific">Pedobacter rhizosphaerae</name>
    <dbReference type="NCBI Taxonomy" id="390241"/>
    <lineage>
        <taxon>Bacteria</taxon>
        <taxon>Pseudomonadati</taxon>
        <taxon>Bacteroidota</taxon>
        <taxon>Sphingobacteriia</taxon>
        <taxon>Sphingobacteriales</taxon>
        <taxon>Sphingobacteriaceae</taxon>
        <taxon>Pedobacter</taxon>
    </lineage>
</organism>
<evidence type="ECO:0000313" key="2">
    <source>
        <dbReference type="EMBL" id="SER93207.1"/>
    </source>
</evidence>